<evidence type="ECO:0000256" key="1">
    <source>
        <dbReference type="ARBA" id="ARBA00022723"/>
    </source>
</evidence>
<evidence type="ECO:0000313" key="4">
    <source>
        <dbReference type="EMBL" id="MFC3102617.1"/>
    </source>
</evidence>
<keyword evidence="2" id="KW-0732">Signal</keyword>
<dbReference type="InterPro" id="IPR006121">
    <property type="entry name" value="HMA_dom"/>
</dbReference>
<dbReference type="Pfam" id="PF00403">
    <property type="entry name" value="HMA"/>
    <property type="match status" value="1"/>
</dbReference>
<dbReference type="SUPFAM" id="SSF55008">
    <property type="entry name" value="HMA, heavy metal-associated domain"/>
    <property type="match status" value="1"/>
</dbReference>
<reference evidence="5" key="1">
    <citation type="journal article" date="2019" name="Int. J. Syst. Evol. Microbiol.">
        <title>The Global Catalogue of Microorganisms (GCM) 10K type strain sequencing project: providing services to taxonomists for standard genome sequencing and annotation.</title>
        <authorList>
            <consortium name="The Broad Institute Genomics Platform"/>
            <consortium name="The Broad Institute Genome Sequencing Center for Infectious Disease"/>
            <person name="Wu L."/>
            <person name="Ma J."/>
        </authorList>
    </citation>
    <scope>NUCLEOTIDE SEQUENCE [LARGE SCALE GENOMIC DNA]</scope>
    <source>
        <strain evidence="5">KCTC 52640</strain>
    </source>
</reference>
<feature type="domain" description="HMA" evidence="3">
    <location>
        <begin position="30"/>
        <end position="96"/>
    </location>
</feature>
<dbReference type="RefSeq" id="WP_353160316.1">
    <property type="nucleotide sequence ID" value="NZ_JBHRSS010000001.1"/>
</dbReference>
<accession>A0ABV7ELR3</accession>
<dbReference type="Gene3D" id="3.30.70.100">
    <property type="match status" value="1"/>
</dbReference>
<dbReference type="PROSITE" id="PS01047">
    <property type="entry name" value="HMA_1"/>
    <property type="match status" value="1"/>
</dbReference>
<dbReference type="Proteomes" id="UP001595462">
    <property type="component" value="Unassembled WGS sequence"/>
</dbReference>
<dbReference type="InterPro" id="IPR017969">
    <property type="entry name" value="Heavy-metal-associated_CS"/>
</dbReference>
<dbReference type="PROSITE" id="PS50846">
    <property type="entry name" value="HMA_2"/>
    <property type="match status" value="1"/>
</dbReference>
<dbReference type="InterPro" id="IPR036163">
    <property type="entry name" value="HMA_dom_sf"/>
</dbReference>
<name>A0ABV7ELR3_9GAMM</name>
<comment type="caution">
    <text evidence="4">The sequence shown here is derived from an EMBL/GenBank/DDBJ whole genome shotgun (WGS) entry which is preliminary data.</text>
</comment>
<proteinExistence type="predicted"/>
<dbReference type="EMBL" id="JBHRSS010000001">
    <property type="protein sequence ID" value="MFC3102617.1"/>
    <property type="molecule type" value="Genomic_DNA"/>
</dbReference>
<feature type="signal peptide" evidence="2">
    <location>
        <begin position="1"/>
        <end position="26"/>
    </location>
</feature>
<keyword evidence="5" id="KW-1185">Reference proteome</keyword>
<evidence type="ECO:0000313" key="5">
    <source>
        <dbReference type="Proteomes" id="UP001595462"/>
    </source>
</evidence>
<sequence>MVRKQFISFVAATLLLGMFWTQGAVAAVERSVTLAVQHMTCATCPLVVRKALQQVNGVRSARVDYQSKTAAVVFDPAVASVSDLTAATTRAGYPSKPKEQAQ</sequence>
<evidence type="ECO:0000259" key="3">
    <source>
        <dbReference type="PROSITE" id="PS50846"/>
    </source>
</evidence>
<keyword evidence="1" id="KW-0479">Metal-binding</keyword>
<protein>
    <submittedName>
        <fullName evidence="4">Cation transporter</fullName>
    </submittedName>
</protein>
<dbReference type="CDD" id="cd00371">
    <property type="entry name" value="HMA"/>
    <property type="match status" value="1"/>
</dbReference>
<evidence type="ECO:0000256" key="2">
    <source>
        <dbReference type="SAM" id="SignalP"/>
    </source>
</evidence>
<feature type="chain" id="PRO_5046870313" evidence="2">
    <location>
        <begin position="27"/>
        <end position="102"/>
    </location>
</feature>
<organism evidence="4 5">
    <name type="scientific">Salinisphaera aquimarina</name>
    <dbReference type="NCBI Taxonomy" id="2094031"/>
    <lineage>
        <taxon>Bacteria</taxon>
        <taxon>Pseudomonadati</taxon>
        <taxon>Pseudomonadota</taxon>
        <taxon>Gammaproteobacteria</taxon>
        <taxon>Salinisphaerales</taxon>
        <taxon>Salinisphaeraceae</taxon>
        <taxon>Salinisphaera</taxon>
    </lineage>
</organism>
<gene>
    <name evidence="4" type="ORF">ACFOSU_01795</name>
</gene>